<dbReference type="PANTHER" id="PTHR43386:SF3">
    <property type="entry name" value="GLUTATHIONE TRANSPORT SYSTEM PERMEASE PROTEIN GSID"/>
    <property type="match status" value="1"/>
</dbReference>
<evidence type="ECO:0000256" key="1">
    <source>
        <dbReference type="ARBA" id="ARBA00004651"/>
    </source>
</evidence>
<proteinExistence type="inferred from homology"/>
<evidence type="ECO:0000313" key="12">
    <source>
        <dbReference type="EMBL" id="MFC4619788.1"/>
    </source>
</evidence>
<feature type="transmembrane region" description="Helical" evidence="10">
    <location>
        <begin position="255"/>
        <end position="277"/>
    </location>
</feature>
<evidence type="ECO:0000256" key="2">
    <source>
        <dbReference type="ARBA" id="ARBA00009306"/>
    </source>
</evidence>
<evidence type="ECO:0000256" key="8">
    <source>
        <dbReference type="ARBA" id="ARBA00037215"/>
    </source>
</evidence>
<dbReference type="Pfam" id="PF00528">
    <property type="entry name" value="BPD_transp_1"/>
    <property type="match status" value="1"/>
</dbReference>
<comment type="caution">
    <text evidence="12">The sequence shown here is derived from an EMBL/GenBank/DDBJ whole genome shotgun (WGS) entry which is preliminary data.</text>
</comment>
<feature type="transmembrane region" description="Helical" evidence="10">
    <location>
        <begin position="32"/>
        <end position="53"/>
    </location>
</feature>
<evidence type="ECO:0000256" key="10">
    <source>
        <dbReference type="RuleBase" id="RU363032"/>
    </source>
</evidence>
<dbReference type="InterPro" id="IPR050366">
    <property type="entry name" value="BP-dependent_transpt_permease"/>
</dbReference>
<dbReference type="InterPro" id="IPR000515">
    <property type="entry name" value="MetI-like"/>
</dbReference>
<keyword evidence="3 10" id="KW-0813">Transport</keyword>
<evidence type="ECO:0000256" key="6">
    <source>
        <dbReference type="ARBA" id="ARBA00022989"/>
    </source>
</evidence>
<dbReference type="PANTHER" id="PTHR43386">
    <property type="entry name" value="OLIGOPEPTIDE TRANSPORT SYSTEM PERMEASE PROTEIN APPC"/>
    <property type="match status" value="1"/>
</dbReference>
<protein>
    <recommendedName>
        <fullName evidence="9">Glutathione transport system permease protein GsiD</fullName>
    </recommendedName>
</protein>
<evidence type="ECO:0000256" key="3">
    <source>
        <dbReference type="ARBA" id="ARBA00022448"/>
    </source>
</evidence>
<dbReference type="InterPro" id="IPR025966">
    <property type="entry name" value="OppC_N"/>
</dbReference>
<name>A0ABV9GS71_9BACL</name>
<sequence>MAETIVKTTAQTVKRKGKFRSFWESFSNKKTAVVSFFFFCLLILIALFGPYIVPYHPQTPDYNHVLQGPSLAHLAGTDEYGRDVFSRLMAGTRISLGVGISSVVLGAVVGTILGLISGFFGKWVDKAIMRVCDIFFAFPDLLLAIGIVAILGPGLKNVVFAVAFFSVPSFARMVRGKTLEVKEMLFIEATRSIGAKKGRIIFRHVFPETIPTIIVYLSMNVGTAILSAASLSFLGLGASPSSPDWGAMLSSSRDYIGQAFHLVFFPGLAIFLTVLALNVMGDGLRDVLDPKTKN</sequence>
<dbReference type="EMBL" id="JBHSFW010000012">
    <property type="protein sequence ID" value="MFC4619788.1"/>
    <property type="molecule type" value="Genomic_DNA"/>
</dbReference>
<dbReference type="Proteomes" id="UP001596022">
    <property type="component" value="Unassembled WGS sequence"/>
</dbReference>
<feature type="transmembrane region" description="Helical" evidence="10">
    <location>
        <begin position="94"/>
        <end position="120"/>
    </location>
</feature>
<comment type="similarity">
    <text evidence="2 10">Belongs to the binding-protein-dependent transport system permease family.</text>
</comment>
<feature type="domain" description="ABC transmembrane type-1" evidence="11">
    <location>
        <begin position="92"/>
        <end position="281"/>
    </location>
</feature>
<dbReference type="CDD" id="cd06261">
    <property type="entry name" value="TM_PBP2"/>
    <property type="match status" value="1"/>
</dbReference>
<comment type="function">
    <text evidence="8">Part of the ABC transporter complex GsiABCD involved in glutathione import. Probably responsible for the translocation of the substrate across the membrane.</text>
</comment>
<feature type="transmembrane region" description="Helical" evidence="10">
    <location>
        <begin position="213"/>
        <end position="235"/>
    </location>
</feature>
<keyword evidence="5 10" id="KW-0812">Transmembrane</keyword>
<keyword evidence="7 10" id="KW-0472">Membrane</keyword>
<reference evidence="13" key="1">
    <citation type="journal article" date="2019" name="Int. J. Syst. Evol. Microbiol.">
        <title>The Global Catalogue of Microorganisms (GCM) 10K type strain sequencing project: providing services to taxonomists for standard genome sequencing and annotation.</title>
        <authorList>
            <consortium name="The Broad Institute Genomics Platform"/>
            <consortium name="The Broad Institute Genome Sequencing Center for Infectious Disease"/>
            <person name="Wu L."/>
            <person name="Ma J."/>
        </authorList>
    </citation>
    <scope>NUCLEOTIDE SEQUENCE [LARGE SCALE GENOMIC DNA]</scope>
    <source>
        <strain evidence="13">CGMCC 1.16306</strain>
    </source>
</reference>
<organism evidence="12 13">
    <name type="scientific">Camelliibacillus cellulosilyticus</name>
    <dbReference type="NCBI Taxonomy" id="2174486"/>
    <lineage>
        <taxon>Bacteria</taxon>
        <taxon>Bacillati</taxon>
        <taxon>Bacillota</taxon>
        <taxon>Bacilli</taxon>
        <taxon>Bacillales</taxon>
        <taxon>Sporolactobacillaceae</taxon>
        <taxon>Camelliibacillus</taxon>
    </lineage>
</organism>
<evidence type="ECO:0000259" key="11">
    <source>
        <dbReference type="PROSITE" id="PS50928"/>
    </source>
</evidence>
<feature type="transmembrane region" description="Helical" evidence="10">
    <location>
        <begin position="132"/>
        <end position="152"/>
    </location>
</feature>
<evidence type="ECO:0000313" key="13">
    <source>
        <dbReference type="Proteomes" id="UP001596022"/>
    </source>
</evidence>
<keyword evidence="6 10" id="KW-1133">Transmembrane helix</keyword>
<dbReference type="Pfam" id="PF12911">
    <property type="entry name" value="OppC_N"/>
    <property type="match status" value="1"/>
</dbReference>
<accession>A0ABV9GS71</accession>
<evidence type="ECO:0000256" key="5">
    <source>
        <dbReference type="ARBA" id="ARBA00022692"/>
    </source>
</evidence>
<dbReference type="InterPro" id="IPR035906">
    <property type="entry name" value="MetI-like_sf"/>
</dbReference>
<dbReference type="Gene3D" id="1.10.3720.10">
    <property type="entry name" value="MetI-like"/>
    <property type="match status" value="1"/>
</dbReference>
<keyword evidence="4" id="KW-1003">Cell membrane</keyword>
<dbReference type="SUPFAM" id="SSF161098">
    <property type="entry name" value="MetI-like"/>
    <property type="match status" value="1"/>
</dbReference>
<keyword evidence="13" id="KW-1185">Reference proteome</keyword>
<comment type="subcellular location">
    <subcellularLocation>
        <location evidence="1 10">Cell membrane</location>
        <topology evidence="1 10">Multi-pass membrane protein</topology>
    </subcellularLocation>
</comment>
<feature type="transmembrane region" description="Helical" evidence="10">
    <location>
        <begin position="158"/>
        <end position="174"/>
    </location>
</feature>
<gene>
    <name evidence="12" type="ORF">ACFO4N_13835</name>
</gene>
<evidence type="ECO:0000256" key="7">
    <source>
        <dbReference type="ARBA" id="ARBA00023136"/>
    </source>
</evidence>
<evidence type="ECO:0000256" key="9">
    <source>
        <dbReference type="ARBA" id="ARBA00041106"/>
    </source>
</evidence>
<dbReference type="PROSITE" id="PS50928">
    <property type="entry name" value="ABC_TM1"/>
    <property type="match status" value="1"/>
</dbReference>
<evidence type="ECO:0000256" key="4">
    <source>
        <dbReference type="ARBA" id="ARBA00022475"/>
    </source>
</evidence>
<dbReference type="RefSeq" id="WP_376846880.1">
    <property type="nucleotide sequence ID" value="NZ_JBHSFW010000012.1"/>
</dbReference>